<keyword evidence="3" id="KW-1185">Reference proteome</keyword>
<evidence type="ECO:0000313" key="2">
    <source>
        <dbReference type="EMBL" id="CAF4431837.1"/>
    </source>
</evidence>
<sequence>MKSLYQDLKKKPVLTAQRQDAGT</sequence>
<evidence type="ECO:0000313" key="3">
    <source>
        <dbReference type="Proteomes" id="UP000663873"/>
    </source>
</evidence>
<dbReference type="Proteomes" id="UP000663873">
    <property type="component" value="Unassembled WGS sequence"/>
</dbReference>
<reference evidence="2" key="1">
    <citation type="submission" date="2021-02" db="EMBL/GenBank/DDBJ databases">
        <authorList>
            <person name="Nowell W R."/>
        </authorList>
    </citation>
    <scope>NUCLEOTIDE SEQUENCE</scope>
</reference>
<dbReference type="EMBL" id="CAJOBP010004171">
    <property type="protein sequence ID" value="CAF4431837.1"/>
    <property type="molecule type" value="Genomic_DNA"/>
</dbReference>
<proteinExistence type="predicted"/>
<organism evidence="2 3">
    <name type="scientific">Rotaria socialis</name>
    <dbReference type="NCBI Taxonomy" id="392032"/>
    <lineage>
        <taxon>Eukaryota</taxon>
        <taxon>Metazoa</taxon>
        <taxon>Spiralia</taxon>
        <taxon>Gnathifera</taxon>
        <taxon>Rotifera</taxon>
        <taxon>Eurotatoria</taxon>
        <taxon>Bdelloidea</taxon>
        <taxon>Philodinida</taxon>
        <taxon>Philodinidae</taxon>
        <taxon>Rotaria</taxon>
    </lineage>
</organism>
<comment type="caution">
    <text evidence="2">The sequence shown here is derived from an EMBL/GenBank/DDBJ whole genome shotgun (WGS) entry which is preliminary data.</text>
</comment>
<evidence type="ECO:0000256" key="1">
    <source>
        <dbReference type="SAM" id="MobiDB-lite"/>
    </source>
</evidence>
<dbReference type="AlphaFoldDB" id="A0A820R2I0"/>
<accession>A0A820R2I0</accession>
<name>A0A820R2I0_9BILA</name>
<feature type="non-terminal residue" evidence="2">
    <location>
        <position position="23"/>
    </location>
</feature>
<protein>
    <submittedName>
        <fullName evidence="2">Uncharacterized protein</fullName>
    </submittedName>
</protein>
<gene>
    <name evidence="2" type="ORF">UJA718_LOCUS21390</name>
</gene>
<feature type="region of interest" description="Disordered" evidence="1">
    <location>
        <begin position="1"/>
        <end position="23"/>
    </location>
</feature>